<dbReference type="SMART" id="SM00906">
    <property type="entry name" value="Fungal_trans"/>
    <property type="match status" value="1"/>
</dbReference>
<dbReference type="PANTHER" id="PTHR31001">
    <property type="entry name" value="UNCHARACTERIZED TRANSCRIPTIONAL REGULATORY PROTEIN"/>
    <property type="match status" value="1"/>
</dbReference>
<comment type="subcellular location">
    <subcellularLocation>
        <location evidence="1">Nucleus</location>
    </subcellularLocation>
</comment>
<dbReference type="SUPFAM" id="SSF57701">
    <property type="entry name" value="Zn2/Cys6 DNA-binding domain"/>
    <property type="match status" value="1"/>
</dbReference>
<feature type="region of interest" description="Disordered" evidence="4">
    <location>
        <begin position="88"/>
        <end position="140"/>
    </location>
</feature>
<dbReference type="GO" id="GO:0005634">
    <property type="term" value="C:nucleus"/>
    <property type="evidence" value="ECO:0007669"/>
    <property type="project" value="UniProtKB-SubCell"/>
</dbReference>
<keyword evidence="2" id="KW-0479">Metal-binding</keyword>
<sequence>MSIRSNPAVQGASSSTPATQASRALLSCISCRSRKVKCNRVSPCIHCVRLGMQCVFPARKKNQARRPRHQDELLGRLARLEQIVSAAQTPGPAHHARKNVAATTPAPSDRTAPAKAAEDVNPPSGDHGKTPIHVPEASDPSLRYMSRDFWSNLCTEVEGLKQALGQTSSDSEEEPEQQEEMTPPGSNQSSGSGQQQAQMSSGSPVSHAFLGTLDSTGRPEVLAHPSPKEIQFLCSTYFSNVDLVFKVLHRPTAVAAMEAFASSPADSRNIDRPTEALFFAIYFGAVTTLDPQTCLSQLGEEKSILLSRYRLATEVALARADYLNNTRLEPLQAFAIYIACLRADNSQSRAAWALLGLAVQLGKGLKLHRDGDGRTFPPYEAEMRRRLWWSLVILDVRGVEDRGTEAIIAGDSYNTAMLTNINDADFGPGSRVPLAGVEGPTDVTFALCSAMSSGFFLTFGDPSEFARATATHGATQLAAFSFQQTEHGLIKHVQKLEALFIERMDPSHLVSTITATVVRIVTLKLWLSLQYPFQVVRPAANTTAPLPRSSTSGSTAATSAANARPRVSREGMLRTALAVMELAEAEQRAPGSERYGWWTKLYVQWHPLAVALAELCAQPVGELADRAWQVVDRVLPLWSERIADSKRGTLWKPIRKLLKKARAARIESQLRGLGLGQDVDYRVLKEDDGDTADTQPTTGTEQTGGVSTAMEDDDELPQRNDDDNNGADMFASATTESGTFITGEPISVPSRFLFLQEPAQWFNMVDNTTTGLGQEEEDELMDWSAWNEFVTDTNGELGEEEGNVQL</sequence>
<dbReference type="EMBL" id="MU853776">
    <property type="protein sequence ID" value="KAK3942155.1"/>
    <property type="molecule type" value="Genomic_DNA"/>
</dbReference>
<dbReference type="Gene3D" id="4.10.240.10">
    <property type="entry name" value="Zn(2)-C6 fungal-type DNA-binding domain"/>
    <property type="match status" value="1"/>
</dbReference>
<dbReference type="GO" id="GO:0000981">
    <property type="term" value="F:DNA-binding transcription factor activity, RNA polymerase II-specific"/>
    <property type="evidence" value="ECO:0007669"/>
    <property type="project" value="InterPro"/>
</dbReference>
<feature type="region of interest" description="Disordered" evidence="4">
    <location>
        <begin position="164"/>
        <end position="211"/>
    </location>
</feature>
<dbReference type="InterPro" id="IPR050613">
    <property type="entry name" value="Sec_Metabolite_Reg"/>
</dbReference>
<feature type="compositionally biased region" description="Low complexity" evidence="4">
    <location>
        <begin position="549"/>
        <end position="563"/>
    </location>
</feature>
<dbReference type="Proteomes" id="UP001303473">
    <property type="component" value="Unassembled WGS sequence"/>
</dbReference>
<feature type="compositionally biased region" description="Low complexity" evidence="4">
    <location>
        <begin position="692"/>
        <end position="705"/>
    </location>
</feature>
<dbReference type="GO" id="GO:0006351">
    <property type="term" value="P:DNA-templated transcription"/>
    <property type="evidence" value="ECO:0007669"/>
    <property type="project" value="InterPro"/>
</dbReference>
<dbReference type="GO" id="GO:0008270">
    <property type="term" value="F:zinc ion binding"/>
    <property type="evidence" value="ECO:0007669"/>
    <property type="project" value="InterPro"/>
</dbReference>
<evidence type="ECO:0000313" key="7">
    <source>
        <dbReference type="Proteomes" id="UP001303473"/>
    </source>
</evidence>
<evidence type="ECO:0000256" key="1">
    <source>
        <dbReference type="ARBA" id="ARBA00004123"/>
    </source>
</evidence>
<dbReference type="SMART" id="SM00066">
    <property type="entry name" value="GAL4"/>
    <property type="match status" value="1"/>
</dbReference>
<dbReference type="Pfam" id="PF04082">
    <property type="entry name" value="Fungal_trans"/>
    <property type="match status" value="1"/>
</dbReference>
<keyword evidence="7" id="KW-1185">Reference proteome</keyword>
<feature type="compositionally biased region" description="Acidic residues" evidence="4">
    <location>
        <begin position="170"/>
        <end position="179"/>
    </location>
</feature>
<evidence type="ECO:0000259" key="5">
    <source>
        <dbReference type="PROSITE" id="PS50048"/>
    </source>
</evidence>
<dbReference type="InterPro" id="IPR001138">
    <property type="entry name" value="Zn2Cys6_DnaBD"/>
</dbReference>
<protein>
    <recommendedName>
        <fullName evidence="5">Zn(2)-C6 fungal-type domain-containing protein</fullName>
    </recommendedName>
</protein>
<reference evidence="7" key="1">
    <citation type="journal article" date="2023" name="Mol. Phylogenet. Evol.">
        <title>Genome-scale phylogeny and comparative genomics of the fungal order Sordariales.</title>
        <authorList>
            <person name="Hensen N."/>
            <person name="Bonometti L."/>
            <person name="Westerberg I."/>
            <person name="Brannstrom I.O."/>
            <person name="Guillou S."/>
            <person name="Cros-Aarteil S."/>
            <person name="Calhoun S."/>
            <person name="Haridas S."/>
            <person name="Kuo A."/>
            <person name="Mondo S."/>
            <person name="Pangilinan J."/>
            <person name="Riley R."/>
            <person name="LaButti K."/>
            <person name="Andreopoulos B."/>
            <person name="Lipzen A."/>
            <person name="Chen C."/>
            <person name="Yan M."/>
            <person name="Daum C."/>
            <person name="Ng V."/>
            <person name="Clum A."/>
            <person name="Steindorff A."/>
            <person name="Ohm R.A."/>
            <person name="Martin F."/>
            <person name="Silar P."/>
            <person name="Natvig D.O."/>
            <person name="Lalanne C."/>
            <person name="Gautier V."/>
            <person name="Ament-Velasquez S.L."/>
            <person name="Kruys A."/>
            <person name="Hutchinson M.I."/>
            <person name="Powell A.J."/>
            <person name="Barry K."/>
            <person name="Miller A.N."/>
            <person name="Grigoriev I.V."/>
            <person name="Debuchy R."/>
            <person name="Gladieux P."/>
            <person name="Hiltunen Thoren M."/>
            <person name="Johannesson H."/>
        </authorList>
    </citation>
    <scope>NUCLEOTIDE SEQUENCE [LARGE SCALE GENOMIC DNA]</scope>
    <source>
        <strain evidence="7">CBS 340.73</strain>
    </source>
</reference>
<dbReference type="AlphaFoldDB" id="A0AAN6S6F6"/>
<feature type="domain" description="Zn(2)-C6 fungal-type" evidence="5">
    <location>
        <begin position="27"/>
        <end position="56"/>
    </location>
</feature>
<evidence type="ECO:0000256" key="2">
    <source>
        <dbReference type="ARBA" id="ARBA00022723"/>
    </source>
</evidence>
<dbReference type="PROSITE" id="PS00463">
    <property type="entry name" value="ZN2_CY6_FUNGAL_1"/>
    <property type="match status" value="1"/>
</dbReference>
<keyword evidence="3" id="KW-0539">Nucleus</keyword>
<comment type="caution">
    <text evidence="6">The sequence shown here is derived from an EMBL/GenBank/DDBJ whole genome shotgun (WGS) entry which is preliminary data.</text>
</comment>
<dbReference type="Pfam" id="PF00172">
    <property type="entry name" value="Zn_clus"/>
    <property type="match status" value="1"/>
</dbReference>
<feature type="region of interest" description="Disordered" evidence="4">
    <location>
        <begin position="687"/>
        <end position="725"/>
    </location>
</feature>
<dbReference type="GO" id="GO:0003677">
    <property type="term" value="F:DNA binding"/>
    <property type="evidence" value="ECO:0007669"/>
    <property type="project" value="InterPro"/>
</dbReference>
<dbReference type="CDD" id="cd12148">
    <property type="entry name" value="fungal_TF_MHR"/>
    <property type="match status" value="1"/>
</dbReference>
<organism evidence="6 7">
    <name type="scientific">Diplogelasinospora grovesii</name>
    <dbReference type="NCBI Taxonomy" id="303347"/>
    <lineage>
        <taxon>Eukaryota</taxon>
        <taxon>Fungi</taxon>
        <taxon>Dikarya</taxon>
        <taxon>Ascomycota</taxon>
        <taxon>Pezizomycotina</taxon>
        <taxon>Sordariomycetes</taxon>
        <taxon>Sordariomycetidae</taxon>
        <taxon>Sordariales</taxon>
        <taxon>Diplogelasinosporaceae</taxon>
        <taxon>Diplogelasinospora</taxon>
    </lineage>
</organism>
<dbReference type="InterPro" id="IPR036864">
    <property type="entry name" value="Zn2-C6_fun-type_DNA-bd_sf"/>
</dbReference>
<evidence type="ECO:0000256" key="3">
    <source>
        <dbReference type="ARBA" id="ARBA00023242"/>
    </source>
</evidence>
<proteinExistence type="predicted"/>
<accession>A0AAN6S6F6</accession>
<dbReference type="PROSITE" id="PS50048">
    <property type="entry name" value="ZN2_CY6_FUNGAL_2"/>
    <property type="match status" value="1"/>
</dbReference>
<name>A0AAN6S6F6_9PEZI</name>
<feature type="region of interest" description="Disordered" evidence="4">
    <location>
        <begin position="542"/>
        <end position="565"/>
    </location>
</feature>
<dbReference type="CDD" id="cd00067">
    <property type="entry name" value="GAL4"/>
    <property type="match status" value="1"/>
</dbReference>
<gene>
    <name evidence="6" type="ORF">QBC46DRAFT_380753</name>
</gene>
<dbReference type="PANTHER" id="PTHR31001:SF50">
    <property type="entry name" value="ZN(II)2CYS6 TRANSCRIPTION FACTOR (EUROFUNG)"/>
    <property type="match status" value="1"/>
</dbReference>
<dbReference type="InterPro" id="IPR007219">
    <property type="entry name" value="XnlR_reg_dom"/>
</dbReference>
<evidence type="ECO:0000313" key="6">
    <source>
        <dbReference type="EMBL" id="KAK3942155.1"/>
    </source>
</evidence>
<evidence type="ECO:0000256" key="4">
    <source>
        <dbReference type="SAM" id="MobiDB-lite"/>
    </source>
</evidence>
<feature type="compositionally biased region" description="Low complexity" evidence="4">
    <location>
        <begin position="180"/>
        <end position="203"/>
    </location>
</feature>